<feature type="domain" description="Oxo-4-hydroxy-4-carboxy-5-ureidoimidazoline decarboxylase" evidence="8">
    <location>
        <begin position="7"/>
        <end position="159"/>
    </location>
</feature>
<name>A0ABY4YV86_9MICO</name>
<evidence type="ECO:0000313" key="10">
    <source>
        <dbReference type="Proteomes" id="UP001056455"/>
    </source>
</evidence>
<protein>
    <recommendedName>
        <fullName evidence="3">2-oxo-4-hydroxy-4-carboxy-5-ureidoimidazoline decarboxylase</fullName>
        <ecNumber evidence="3">4.1.1.97</ecNumber>
    </recommendedName>
</protein>
<evidence type="ECO:0000259" key="8">
    <source>
        <dbReference type="Pfam" id="PF09349"/>
    </source>
</evidence>
<accession>A0ABY4YV86</accession>
<dbReference type="PANTHER" id="PTHR43466:SF1">
    <property type="entry name" value="2-OXO-4-HYDROXY-4-CARBOXY-5-UREIDOIMIDAZOLINE DECARBOXYLASE-RELATED"/>
    <property type="match status" value="1"/>
</dbReference>
<reference evidence="9" key="1">
    <citation type="submission" date="2022-06" db="EMBL/GenBank/DDBJ databases">
        <title>Ornithinimicrobium HY1793.</title>
        <authorList>
            <person name="Huang Y."/>
        </authorList>
    </citation>
    <scope>NUCLEOTIDE SEQUENCE</scope>
    <source>
        <strain evidence="9">HY1793</strain>
    </source>
</reference>
<dbReference type="RefSeq" id="WP_252594059.1">
    <property type="nucleotide sequence ID" value="NZ_CP099489.1"/>
</dbReference>
<dbReference type="EC" id="4.1.1.97" evidence="3"/>
<organism evidence="9 10">
    <name type="scientific">Ornithinimicrobium faecis</name>
    <dbReference type="NCBI Taxonomy" id="2934158"/>
    <lineage>
        <taxon>Bacteria</taxon>
        <taxon>Bacillati</taxon>
        <taxon>Actinomycetota</taxon>
        <taxon>Actinomycetes</taxon>
        <taxon>Micrococcales</taxon>
        <taxon>Ornithinimicrobiaceae</taxon>
        <taxon>Ornithinimicrobium</taxon>
    </lineage>
</organism>
<dbReference type="NCBIfam" id="NF010372">
    <property type="entry name" value="PRK13798.1"/>
    <property type="match status" value="1"/>
</dbReference>
<evidence type="ECO:0000256" key="1">
    <source>
        <dbReference type="ARBA" id="ARBA00001163"/>
    </source>
</evidence>
<dbReference type="SUPFAM" id="SSF158694">
    <property type="entry name" value="UraD-Like"/>
    <property type="match status" value="1"/>
</dbReference>
<evidence type="ECO:0000256" key="5">
    <source>
        <dbReference type="ARBA" id="ARBA00022793"/>
    </source>
</evidence>
<evidence type="ECO:0000256" key="7">
    <source>
        <dbReference type="SAM" id="MobiDB-lite"/>
    </source>
</evidence>
<evidence type="ECO:0000256" key="4">
    <source>
        <dbReference type="ARBA" id="ARBA00022631"/>
    </source>
</evidence>
<dbReference type="PANTHER" id="PTHR43466">
    <property type="entry name" value="2-OXO-4-HYDROXY-4-CARBOXY-5-UREIDOIMIDAZOLINE DECARBOXYLASE-RELATED"/>
    <property type="match status" value="1"/>
</dbReference>
<comment type="catalytic activity">
    <reaction evidence="1">
        <text>5-hydroxy-2-oxo-4-ureido-2,5-dihydro-1H-imidazole-5-carboxylate + H(+) = (S)-allantoin + CO2</text>
        <dbReference type="Rhea" id="RHEA:26301"/>
        <dbReference type="ChEBI" id="CHEBI:15378"/>
        <dbReference type="ChEBI" id="CHEBI:15678"/>
        <dbReference type="ChEBI" id="CHEBI:16526"/>
        <dbReference type="ChEBI" id="CHEBI:58639"/>
        <dbReference type="EC" id="4.1.1.97"/>
    </reaction>
</comment>
<dbReference type="EMBL" id="CP099489">
    <property type="protein sequence ID" value="USQ80681.1"/>
    <property type="molecule type" value="Genomic_DNA"/>
</dbReference>
<dbReference type="Pfam" id="PF09349">
    <property type="entry name" value="OHCU_decarbox"/>
    <property type="match status" value="1"/>
</dbReference>
<evidence type="ECO:0000256" key="6">
    <source>
        <dbReference type="ARBA" id="ARBA00023239"/>
    </source>
</evidence>
<evidence type="ECO:0000256" key="3">
    <source>
        <dbReference type="ARBA" id="ARBA00012257"/>
    </source>
</evidence>
<dbReference type="InterPro" id="IPR017595">
    <property type="entry name" value="OHCU_decarboxylase-2"/>
</dbReference>
<keyword evidence="4" id="KW-0659">Purine metabolism</keyword>
<dbReference type="InterPro" id="IPR018020">
    <property type="entry name" value="OHCU_decarboxylase"/>
</dbReference>
<keyword evidence="5" id="KW-0210">Decarboxylase</keyword>
<dbReference type="GO" id="GO:0051997">
    <property type="term" value="F:2-oxo-4-hydroxy-4-carboxy-5-ureidoimidazoline decarboxylase activity"/>
    <property type="evidence" value="ECO:0007669"/>
    <property type="project" value="UniProtKB-EC"/>
</dbReference>
<dbReference type="NCBIfam" id="TIGR03180">
    <property type="entry name" value="UraD_2"/>
    <property type="match status" value="1"/>
</dbReference>
<sequence>MTLAEFNEAPHEQALAQLRACADVERWAVAVTEGRPYGSVAEALEAARTGANPWTDEEIDAALARHPRIGERAHGPGADASMSRREQSGLDPDAQVQERLRAGNVAYEERFGHVFLIRAAGRSADQILAALDERLTHTPETERRIAAEQLREIAVLRLEAILEGTS</sequence>
<keyword evidence="6 9" id="KW-0456">Lyase</keyword>
<evidence type="ECO:0000313" key="9">
    <source>
        <dbReference type="EMBL" id="USQ80681.1"/>
    </source>
</evidence>
<keyword evidence="10" id="KW-1185">Reference proteome</keyword>
<evidence type="ECO:0000256" key="2">
    <source>
        <dbReference type="ARBA" id="ARBA00004754"/>
    </source>
</evidence>
<dbReference type="Gene3D" id="1.10.3330.10">
    <property type="entry name" value="Oxo-4-hydroxy-4-carboxy-5-ureidoimidazoline decarboxylase"/>
    <property type="match status" value="1"/>
</dbReference>
<dbReference type="Proteomes" id="UP001056455">
    <property type="component" value="Chromosome"/>
</dbReference>
<proteinExistence type="predicted"/>
<feature type="region of interest" description="Disordered" evidence="7">
    <location>
        <begin position="67"/>
        <end position="92"/>
    </location>
</feature>
<gene>
    <name evidence="9" type="primary">uraD</name>
    <name evidence="9" type="ORF">NF556_03205</name>
</gene>
<comment type="pathway">
    <text evidence="2">Purine metabolism; urate degradation; (S)-allantoin from urate: step 3/3.</text>
</comment>
<dbReference type="InterPro" id="IPR036778">
    <property type="entry name" value="OHCU_decarboxylase_sf"/>
</dbReference>